<evidence type="ECO:0000313" key="2">
    <source>
        <dbReference type="EMBL" id="MFM0002852.1"/>
    </source>
</evidence>
<organism evidence="2 3">
    <name type="scientific">Paraburkholderia dipogonis</name>
    <dbReference type="NCBI Taxonomy" id="1211383"/>
    <lineage>
        <taxon>Bacteria</taxon>
        <taxon>Pseudomonadati</taxon>
        <taxon>Pseudomonadota</taxon>
        <taxon>Betaproteobacteria</taxon>
        <taxon>Burkholderiales</taxon>
        <taxon>Burkholderiaceae</taxon>
        <taxon>Paraburkholderia</taxon>
    </lineage>
</organism>
<feature type="transmembrane region" description="Helical" evidence="1">
    <location>
        <begin position="173"/>
        <end position="195"/>
    </location>
</feature>
<feature type="transmembrane region" description="Helical" evidence="1">
    <location>
        <begin position="207"/>
        <end position="225"/>
    </location>
</feature>
<feature type="transmembrane region" description="Helical" evidence="1">
    <location>
        <begin position="276"/>
        <end position="297"/>
    </location>
</feature>
<dbReference type="RefSeq" id="WP_408178077.1">
    <property type="nucleotide sequence ID" value="NZ_JAQQEZ010000011.1"/>
</dbReference>
<dbReference type="InterPro" id="IPR001193">
    <property type="entry name" value="MBTPS2"/>
</dbReference>
<feature type="transmembrane region" description="Helical" evidence="1">
    <location>
        <begin position="245"/>
        <end position="264"/>
    </location>
</feature>
<feature type="transmembrane region" description="Helical" evidence="1">
    <location>
        <begin position="449"/>
        <end position="467"/>
    </location>
</feature>
<keyword evidence="1" id="KW-1133">Transmembrane helix</keyword>
<dbReference type="Proteomes" id="UP001629230">
    <property type="component" value="Unassembled WGS sequence"/>
</dbReference>
<proteinExistence type="predicted"/>
<sequence length="742" mass="79607">MSTATAGPATAAGAAIGAPVAEADGASAATGGAPSVALPPLREDLKLLAGGASADGSPTWTLQDPARHRFIRIGWLEFEILARWTLGNTDAVARSVSSETTLRATSQDVLDVLSFLHRAGLIAPFGPAAMDRLAVENSGKRLSAARWLLKNYLSIKIRLVNPDPLLSAVVPRIGWVFTRGFVTLLGLLALLGFYLISRQWSAYTHSLLHLFSLQGALMVGIALTSAKVVHEIGHGVISKRMGCRVPSMGVALLVLWPVLWTDTTDAWRLTDRRKRLAIDAAGMLAEMTLAIVASLAWSLLPDGPLRTGAFLLSSSTWLLTIAVNVNPLMRFDGYFLLSDWLDVPNLQERGFAMGRWWLREILFGLGDPPPERFAPAKRRVLIIYSLAAMVYRFSLFLGIALVVYHMAFKALGLFLMCVEIGWFLVRPIVGEIAIWRRRLGGARPDRRAVISLSLLGVALVLFVVPWHRDLSAPALLRAGKQTTLYVAEPGQLLKLSVDGTRVAAGNPVFVLASPTVAYHKAVAVATLEGVDTRMKGQSFDPEQAAMIGVGQQELEGALATVDQVASQEALLTVRAPFSGVLTDVPAGLRAGEWLPRREVLGMLIDPSSQIVEAYIGEADLGRVHPGARARFFPENGDAGVELAVVSVGSVSVRALDVPELASVYGGGVAVRKDSENRLVPETAVYRAVLAPSPAGSGFAAAGGEPLVPKRLRGSVRIEADRSSLLGRVYQRAVAVVIRESQL</sequence>
<feature type="transmembrane region" description="Helical" evidence="1">
    <location>
        <begin position="410"/>
        <end position="429"/>
    </location>
</feature>
<keyword evidence="3" id="KW-1185">Reference proteome</keyword>
<comment type="caution">
    <text evidence="2">The sequence shown here is derived from an EMBL/GenBank/DDBJ whole genome shotgun (WGS) entry which is preliminary data.</text>
</comment>
<keyword evidence="1" id="KW-0812">Transmembrane</keyword>
<keyword evidence="1" id="KW-0472">Membrane</keyword>
<feature type="transmembrane region" description="Helical" evidence="1">
    <location>
        <begin position="309"/>
        <end position="329"/>
    </location>
</feature>
<dbReference type="EMBL" id="JAQQEZ010000011">
    <property type="protein sequence ID" value="MFM0002852.1"/>
    <property type="molecule type" value="Genomic_DNA"/>
</dbReference>
<name>A0ABW9AU43_9BURK</name>
<feature type="transmembrane region" description="Helical" evidence="1">
    <location>
        <begin position="381"/>
        <end position="404"/>
    </location>
</feature>
<evidence type="ECO:0000256" key="1">
    <source>
        <dbReference type="SAM" id="Phobius"/>
    </source>
</evidence>
<dbReference type="PANTHER" id="PTHR13325:SF3">
    <property type="entry name" value="MEMBRANE-BOUND TRANSCRIPTION FACTOR SITE-2 PROTEASE"/>
    <property type="match status" value="1"/>
</dbReference>
<evidence type="ECO:0000313" key="3">
    <source>
        <dbReference type="Proteomes" id="UP001629230"/>
    </source>
</evidence>
<protein>
    <submittedName>
        <fullName evidence="2">HlyD family efflux transporter periplasmic adaptor subunit</fullName>
    </submittedName>
</protein>
<dbReference type="PANTHER" id="PTHR13325">
    <property type="entry name" value="PROTEASE M50 MEMBRANE-BOUND TRANSCRIPTION FACTOR SITE 2 PROTEASE"/>
    <property type="match status" value="1"/>
</dbReference>
<gene>
    <name evidence="2" type="ORF">PQR57_17670</name>
</gene>
<accession>A0ABW9AU43</accession>
<reference evidence="2 3" key="1">
    <citation type="journal article" date="2024" name="Chem. Sci.">
        <title>Discovery of megapolipeptins by genome mining of a Burkholderiales bacteria collection.</title>
        <authorList>
            <person name="Paulo B.S."/>
            <person name="Recchia M.J.J."/>
            <person name="Lee S."/>
            <person name="Fergusson C.H."/>
            <person name="Romanowski S.B."/>
            <person name="Hernandez A."/>
            <person name="Krull N."/>
            <person name="Liu D.Y."/>
            <person name="Cavanagh H."/>
            <person name="Bos A."/>
            <person name="Gray C.A."/>
            <person name="Murphy B.T."/>
            <person name="Linington R.G."/>
            <person name="Eustaquio A.S."/>
        </authorList>
    </citation>
    <scope>NUCLEOTIDE SEQUENCE [LARGE SCALE GENOMIC DNA]</scope>
    <source>
        <strain evidence="2 3">RL17-350-BIC-A</strain>
    </source>
</reference>